<feature type="signal peptide" evidence="1">
    <location>
        <begin position="1"/>
        <end position="26"/>
    </location>
</feature>
<comment type="caution">
    <text evidence="2">The sequence shown here is derived from an EMBL/GenBank/DDBJ whole genome shotgun (WGS) entry which is preliminary data.</text>
</comment>
<dbReference type="RefSeq" id="WP_228390420.1">
    <property type="nucleotide sequence ID" value="NZ_WEGJ01000023.1"/>
</dbReference>
<protein>
    <recommendedName>
        <fullName evidence="4">Lipoprotein</fullName>
    </recommendedName>
</protein>
<dbReference type="AlphaFoldDB" id="A0A7K0CN38"/>
<evidence type="ECO:0008006" key="4">
    <source>
        <dbReference type="Google" id="ProtNLM"/>
    </source>
</evidence>
<accession>A0A7K0CN38</accession>
<dbReference type="PROSITE" id="PS51257">
    <property type="entry name" value="PROKAR_LIPOPROTEIN"/>
    <property type="match status" value="1"/>
</dbReference>
<reference evidence="2 3" key="1">
    <citation type="submission" date="2019-10" db="EMBL/GenBank/DDBJ databases">
        <title>Streptomyces smaragdinus sp. nov. and Streptomyces fabii sp. nov., isolated from the gut of fungus growing-termite Macrotermes natalensis.</title>
        <authorList>
            <person name="Schwitalla J."/>
            <person name="Benndorf R."/>
            <person name="Martin K."/>
            <person name="De Beer W."/>
            <person name="Kaster A.-K."/>
            <person name="Vollmers J."/>
            <person name="Poulsen M."/>
            <person name="Beemelmanns C."/>
        </authorList>
    </citation>
    <scope>NUCLEOTIDE SEQUENCE [LARGE SCALE GENOMIC DNA]</scope>
    <source>
        <strain evidence="2 3">RB5</strain>
    </source>
</reference>
<evidence type="ECO:0000313" key="3">
    <source>
        <dbReference type="Proteomes" id="UP000466345"/>
    </source>
</evidence>
<keyword evidence="1" id="KW-0732">Signal</keyword>
<proteinExistence type="predicted"/>
<sequence>MNPTGRARRPRCAAALAAVLTTGALALGSAGCTGSSTAGAAGHPGGDPGTAVRDAADALRRSGSSGARTAMELTSGGTLVTVRGTGGFDYAKGRGRLRVVLPHAPDDPITELQTRGRLYMKNRGAGVPADKWLRLDTTRLTDGNLVSNGATDPYTAAELLRGARRVKYLGELDMDGVRVRHYRGVADLGRAARAASPYARGALRAAAEGFRQDTVAFDAYLDDQGRPRKVRHRFTLDSGRQTTVASTAEYFGFGRPVTVRLPDAPDIYAGTVAGS</sequence>
<feature type="chain" id="PRO_5039473814" description="Lipoprotein" evidence="1">
    <location>
        <begin position="27"/>
        <end position="275"/>
    </location>
</feature>
<evidence type="ECO:0000256" key="1">
    <source>
        <dbReference type="SAM" id="SignalP"/>
    </source>
</evidence>
<evidence type="ECO:0000313" key="2">
    <source>
        <dbReference type="EMBL" id="MQY14693.1"/>
    </source>
</evidence>
<keyword evidence="3" id="KW-1185">Reference proteome</keyword>
<dbReference type="EMBL" id="WEGJ01000023">
    <property type="protein sequence ID" value="MQY14693.1"/>
    <property type="molecule type" value="Genomic_DNA"/>
</dbReference>
<dbReference type="Gene3D" id="2.50.20.20">
    <property type="match status" value="1"/>
</dbReference>
<name>A0A7K0CN38_9ACTN</name>
<dbReference type="InterPro" id="IPR029046">
    <property type="entry name" value="LolA/LolB/LppX"/>
</dbReference>
<dbReference type="Proteomes" id="UP000466345">
    <property type="component" value="Unassembled WGS sequence"/>
</dbReference>
<gene>
    <name evidence="2" type="ORF">SRB5_48690</name>
</gene>
<organism evidence="2 3">
    <name type="scientific">Streptomyces smaragdinus</name>
    <dbReference type="NCBI Taxonomy" id="2585196"/>
    <lineage>
        <taxon>Bacteria</taxon>
        <taxon>Bacillati</taxon>
        <taxon>Actinomycetota</taxon>
        <taxon>Actinomycetes</taxon>
        <taxon>Kitasatosporales</taxon>
        <taxon>Streptomycetaceae</taxon>
        <taxon>Streptomyces</taxon>
    </lineage>
</organism>
<dbReference type="SUPFAM" id="SSF89392">
    <property type="entry name" value="Prokaryotic lipoproteins and lipoprotein localization factors"/>
    <property type="match status" value="1"/>
</dbReference>